<protein>
    <submittedName>
        <fullName evidence="1">Uncharacterized protein</fullName>
    </submittedName>
</protein>
<evidence type="ECO:0000313" key="1">
    <source>
        <dbReference type="EMBL" id="SER53264.1"/>
    </source>
</evidence>
<sequence length="64" mass="7081">MQSNFTTAAAQSSKETTYSVRLLDNDYSTLLSAPLSEESWNDDIERLKIIGKQMGASQLVISLL</sequence>
<proteinExistence type="predicted"/>
<name>A0A9X8MHZ5_9PSED</name>
<dbReference type="AlphaFoldDB" id="A0A9X8MHZ5"/>
<dbReference type="RefSeq" id="WP_074830707.1">
    <property type="nucleotide sequence ID" value="NZ_FOEV01000038.1"/>
</dbReference>
<gene>
    <name evidence="1" type="ORF">SAMN05216409_1382</name>
</gene>
<dbReference type="Proteomes" id="UP000183210">
    <property type="component" value="Unassembled WGS sequence"/>
</dbReference>
<dbReference type="GeneID" id="300269795"/>
<organism evidence="1 2">
    <name type="scientific">Pseudomonas lutea</name>
    <dbReference type="NCBI Taxonomy" id="243924"/>
    <lineage>
        <taxon>Bacteria</taxon>
        <taxon>Pseudomonadati</taxon>
        <taxon>Pseudomonadota</taxon>
        <taxon>Gammaproteobacteria</taxon>
        <taxon>Pseudomonadales</taxon>
        <taxon>Pseudomonadaceae</taxon>
        <taxon>Pseudomonas</taxon>
    </lineage>
</organism>
<evidence type="ECO:0000313" key="2">
    <source>
        <dbReference type="Proteomes" id="UP000183210"/>
    </source>
</evidence>
<reference evidence="1 2" key="1">
    <citation type="submission" date="2016-10" db="EMBL/GenBank/DDBJ databases">
        <authorList>
            <person name="Varghese N."/>
            <person name="Submissions S."/>
        </authorList>
    </citation>
    <scope>NUCLEOTIDE SEQUENCE [LARGE SCALE GENOMIC DNA]</scope>
    <source>
        <strain evidence="1 2">LMG 21974</strain>
    </source>
</reference>
<accession>A0A9X8MHZ5</accession>
<comment type="caution">
    <text evidence="1">The sequence shown here is derived from an EMBL/GenBank/DDBJ whole genome shotgun (WGS) entry which is preliminary data.</text>
</comment>
<dbReference type="EMBL" id="FOEV01000038">
    <property type="protein sequence ID" value="SER53264.1"/>
    <property type="molecule type" value="Genomic_DNA"/>
</dbReference>